<evidence type="ECO:0000256" key="5">
    <source>
        <dbReference type="ARBA" id="ARBA00022989"/>
    </source>
</evidence>
<evidence type="ECO:0000313" key="9">
    <source>
        <dbReference type="EMBL" id="CAK9440559.1"/>
    </source>
</evidence>
<evidence type="ECO:0000256" key="4">
    <source>
        <dbReference type="ARBA" id="ARBA00022792"/>
    </source>
</evidence>
<keyword evidence="6" id="KW-0496">Mitochondrion</keyword>
<dbReference type="InterPro" id="IPR013911">
    <property type="entry name" value="i-AAA_Mgr1"/>
</dbReference>
<dbReference type="Pfam" id="PF08602">
    <property type="entry name" value="Mgr1"/>
    <property type="match status" value="1"/>
</dbReference>
<comment type="similarity">
    <text evidence="2">Belongs to the MGR1 family.</text>
</comment>
<evidence type="ECO:0000256" key="2">
    <source>
        <dbReference type="ARBA" id="ARBA00009782"/>
    </source>
</evidence>
<organism evidence="9 10">
    <name type="scientific">Lodderomyces beijingensis</name>
    <dbReference type="NCBI Taxonomy" id="1775926"/>
    <lineage>
        <taxon>Eukaryota</taxon>
        <taxon>Fungi</taxon>
        <taxon>Dikarya</taxon>
        <taxon>Ascomycota</taxon>
        <taxon>Saccharomycotina</taxon>
        <taxon>Pichiomycetes</taxon>
        <taxon>Debaryomycetaceae</taxon>
        <taxon>Candida/Lodderomyces clade</taxon>
        <taxon>Lodderomyces</taxon>
    </lineage>
</organism>
<feature type="compositionally biased region" description="Polar residues" evidence="8">
    <location>
        <begin position="26"/>
        <end position="39"/>
    </location>
</feature>
<keyword evidence="3" id="KW-0812">Transmembrane</keyword>
<proteinExistence type="inferred from homology"/>
<dbReference type="Proteomes" id="UP001497383">
    <property type="component" value="Chromosome 5"/>
</dbReference>
<keyword evidence="5" id="KW-1133">Transmembrane helix</keyword>
<feature type="region of interest" description="Disordered" evidence="8">
    <location>
        <begin position="328"/>
        <end position="354"/>
    </location>
</feature>
<dbReference type="GeneID" id="92209813"/>
<evidence type="ECO:0000256" key="8">
    <source>
        <dbReference type="SAM" id="MobiDB-lite"/>
    </source>
</evidence>
<evidence type="ECO:0000256" key="7">
    <source>
        <dbReference type="ARBA" id="ARBA00023136"/>
    </source>
</evidence>
<dbReference type="EMBL" id="OZ022409">
    <property type="protein sequence ID" value="CAK9440559.1"/>
    <property type="molecule type" value="Genomic_DNA"/>
</dbReference>
<feature type="compositionally biased region" description="Acidic residues" evidence="8">
    <location>
        <begin position="338"/>
        <end position="354"/>
    </location>
</feature>
<keyword evidence="4" id="KW-0999">Mitochondrion inner membrane</keyword>
<sequence length="354" mass="39830">MGYIPPPDDREDNSKKRDRAKPPSPNSTRPISASTDSESTTITIVNPLTMIPHNPSFGLIWGPLTPASDNGPALYTMISLQFIIGVQFFRYARRTMIASRSALPSLPHPPSPPRFAPRPPRSATFKSILAAGVGATLIFGSGLELARLAMPYDPWFDEARHYRKVARKNGDVPNFWFGAYRYFEPMSLRSWHEKVSRWFESVAKEQKSSGNAHKDGKESVLPVFLKRGKYQEVHESMKRRCDERAKELLSGELEAVNELNKAQRLDLILEGKSPLVNSHFNKASIQLGQHSLESDDDFEMVWLNFEPWDELRLDTDLDIRVIPRYSAVETDGGGGDAPETEAQLDDSEPQDSAF</sequence>
<feature type="region of interest" description="Disordered" evidence="8">
    <location>
        <begin position="1"/>
        <end position="39"/>
    </location>
</feature>
<dbReference type="RefSeq" id="XP_066831555.1">
    <property type="nucleotide sequence ID" value="XM_066974858.1"/>
</dbReference>
<comment type="subcellular location">
    <subcellularLocation>
        <location evidence="1">Mitochondrion inner membrane</location>
        <topology evidence="1">Multi-pass membrane protein</topology>
    </subcellularLocation>
</comment>
<evidence type="ECO:0008006" key="11">
    <source>
        <dbReference type="Google" id="ProtNLM"/>
    </source>
</evidence>
<evidence type="ECO:0000256" key="6">
    <source>
        <dbReference type="ARBA" id="ARBA00023128"/>
    </source>
</evidence>
<reference evidence="9 10" key="1">
    <citation type="submission" date="2024-03" db="EMBL/GenBank/DDBJ databases">
        <authorList>
            <person name="Brejova B."/>
        </authorList>
    </citation>
    <scope>NUCLEOTIDE SEQUENCE [LARGE SCALE GENOMIC DNA]</scope>
    <source>
        <strain evidence="9 10">CBS 14171</strain>
    </source>
</reference>
<keyword evidence="10" id="KW-1185">Reference proteome</keyword>
<evidence type="ECO:0000313" key="10">
    <source>
        <dbReference type="Proteomes" id="UP001497383"/>
    </source>
</evidence>
<evidence type="ECO:0000256" key="1">
    <source>
        <dbReference type="ARBA" id="ARBA00004448"/>
    </source>
</evidence>
<name>A0ABP0ZQG2_9ASCO</name>
<accession>A0ABP0ZQG2</accession>
<gene>
    <name evidence="9" type="ORF">LODBEIA_P46170</name>
</gene>
<evidence type="ECO:0000256" key="3">
    <source>
        <dbReference type="ARBA" id="ARBA00022692"/>
    </source>
</evidence>
<keyword evidence="7" id="KW-0472">Membrane</keyword>
<protein>
    <recommendedName>
        <fullName evidence="11">Mitochondrial inner membrane i-AAA protease complex subunit MGR1</fullName>
    </recommendedName>
</protein>